<feature type="compositionally biased region" description="Basic and acidic residues" evidence="7">
    <location>
        <begin position="10"/>
        <end position="25"/>
    </location>
</feature>
<evidence type="ECO:0000256" key="5">
    <source>
        <dbReference type="ARBA" id="ARBA00023163"/>
    </source>
</evidence>
<dbReference type="Pfam" id="PF02042">
    <property type="entry name" value="RWP-RK"/>
    <property type="match status" value="1"/>
</dbReference>
<keyword evidence="5" id="KW-0804">Transcription</keyword>
<dbReference type="Proteomes" id="UP000011087">
    <property type="component" value="Unassembled WGS sequence"/>
</dbReference>
<dbReference type="InterPro" id="IPR044607">
    <property type="entry name" value="RKD-like"/>
</dbReference>
<feature type="region of interest" description="Disordered" evidence="7">
    <location>
        <begin position="177"/>
        <end position="254"/>
    </location>
</feature>
<organism evidence="9">
    <name type="scientific">Guillardia theta (strain CCMP2712)</name>
    <name type="common">Cryptophyte</name>
    <dbReference type="NCBI Taxonomy" id="905079"/>
    <lineage>
        <taxon>Eukaryota</taxon>
        <taxon>Cryptophyceae</taxon>
        <taxon>Pyrenomonadales</taxon>
        <taxon>Geminigeraceae</taxon>
        <taxon>Guillardia</taxon>
    </lineage>
</organism>
<dbReference type="GO" id="GO:0003677">
    <property type="term" value="F:DNA binding"/>
    <property type="evidence" value="ECO:0007669"/>
    <property type="project" value="UniProtKB-KW"/>
</dbReference>
<dbReference type="PROSITE" id="PS51519">
    <property type="entry name" value="RWP_RK"/>
    <property type="match status" value="1"/>
</dbReference>
<dbReference type="GeneID" id="17302578"/>
<protein>
    <recommendedName>
        <fullName evidence="8">RWP-RK domain-containing protein</fullName>
    </recommendedName>
</protein>
<evidence type="ECO:0000259" key="8">
    <source>
        <dbReference type="PROSITE" id="PS51519"/>
    </source>
</evidence>
<reference evidence="11" key="2">
    <citation type="submission" date="2012-11" db="EMBL/GenBank/DDBJ databases">
        <authorList>
            <person name="Kuo A."/>
            <person name="Curtis B.A."/>
            <person name="Tanifuji G."/>
            <person name="Burki F."/>
            <person name="Gruber A."/>
            <person name="Irimia M."/>
            <person name="Maruyama S."/>
            <person name="Arias M.C."/>
            <person name="Ball S.G."/>
            <person name="Gile G.H."/>
            <person name="Hirakawa Y."/>
            <person name="Hopkins J.F."/>
            <person name="Rensing S.A."/>
            <person name="Schmutz J."/>
            <person name="Symeonidi A."/>
            <person name="Elias M."/>
            <person name="Eveleigh R.J."/>
            <person name="Herman E.K."/>
            <person name="Klute M.J."/>
            <person name="Nakayama T."/>
            <person name="Obornik M."/>
            <person name="Reyes-Prieto A."/>
            <person name="Armbrust E.V."/>
            <person name="Aves S.J."/>
            <person name="Beiko R.G."/>
            <person name="Coutinho P."/>
            <person name="Dacks J.B."/>
            <person name="Durnford D.G."/>
            <person name="Fast N.M."/>
            <person name="Green B.R."/>
            <person name="Grisdale C."/>
            <person name="Hempe F."/>
            <person name="Henrissat B."/>
            <person name="Hoppner M.P."/>
            <person name="Ishida K.-I."/>
            <person name="Kim E."/>
            <person name="Koreny L."/>
            <person name="Kroth P.G."/>
            <person name="Liu Y."/>
            <person name="Malik S.-B."/>
            <person name="Maier U.G."/>
            <person name="McRose D."/>
            <person name="Mock T."/>
            <person name="Neilson J.A."/>
            <person name="Onodera N.T."/>
            <person name="Poole A.M."/>
            <person name="Pritham E.J."/>
            <person name="Richards T.A."/>
            <person name="Rocap G."/>
            <person name="Roy S.W."/>
            <person name="Sarai C."/>
            <person name="Schaack S."/>
            <person name="Shirato S."/>
            <person name="Slamovits C.H."/>
            <person name="Spencer D.F."/>
            <person name="Suzuki S."/>
            <person name="Worden A.Z."/>
            <person name="Zauner S."/>
            <person name="Barry K."/>
            <person name="Bell C."/>
            <person name="Bharti A.K."/>
            <person name="Crow J.A."/>
            <person name="Grimwood J."/>
            <person name="Kramer R."/>
            <person name="Lindquist E."/>
            <person name="Lucas S."/>
            <person name="Salamov A."/>
            <person name="McFadden G.I."/>
            <person name="Lane C.E."/>
            <person name="Keeling P.J."/>
            <person name="Gray M.W."/>
            <person name="Grigoriev I.V."/>
            <person name="Archibald J.M."/>
        </authorList>
    </citation>
    <scope>NUCLEOTIDE SEQUENCE</scope>
    <source>
        <strain evidence="11">CCMP2712</strain>
    </source>
</reference>
<dbReference type="OrthoDB" id="1747617at2759"/>
<dbReference type="PANTHER" id="PTHR46373:SF2">
    <property type="entry name" value="RWP-RK DOMAIN-CONTAINING PROTEIN"/>
    <property type="match status" value="1"/>
</dbReference>
<evidence type="ECO:0000256" key="6">
    <source>
        <dbReference type="ARBA" id="ARBA00023242"/>
    </source>
</evidence>
<keyword evidence="2" id="KW-0805">Transcription regulation</keyword>
<keyword evidence="4" id="KW-0238">DNA-binding</keyword>
<evidence type="ECO:0000313" key="10">
    <source>
        <dbReference type="EnsemblProtists" id="EKX45827"/>
    </source>
</evidence>
<keyword evidence="11" id="KW-1185">Reference proteome</keyword>
<dbReference type="AlphaFoldDB" id="L1JC15"/>
<comment type="function">
    <text evidence="1">Putative transcription factor.</text>
</comment>
<evidence type="ECO:0000256" key="2">
    <source>
        <dbReference type="ARBA" id="ARBA00023015"/>
    </source>
</evidence>
<dbReference type="KEGG" id="gtt:GUITHDRAFT_108276"/>
<evidence type="ECO:0000256" key="4">
    <source>
        <dbReference type="ARBA" id="ARBA00023125"/>
    </source>
</evidence>
<feature type="region of interest" description="Disordered" evidence="7">
    <location>
        <begin position="329"/>
        <end position="376"/>
    </location>
</feature>
<reference evidence="10" key="3">
    <citation type="submission" date="2016-03" db="UniProtKB">
        <authorList>
            <consortium name="EnsemblProtists"/>
        </authorList>
    </citation>
    <scope>IDENTIFICATION</scope>
</reference>
<dbReference type="EMBL" id="JH992997">
    <property type="protein sequence ID" value="EKX45827.1"/>
    <property type="molecule type" value="Genomic_DNA"/>
</dbReference>
<sequence>MPATVKKGVKHEQSQDKTRTEELSSRQKLPHCLTHETTSAFTYWISRPKIDGRTKSITHRPSMKPKCVPSPPTADIRRATRVVAQGEHQQLPNTGTTGPELCPHALNILPAVWFVPGVASYAPSKPGDEVMLDWDYQTDETSQRDARSCHPASIALPLNPFQAHSSQVVQRLLEMQETAASPHKESIARHPEPLRKLLSSSSPSPSDRSQDVVNKLSSSGSEDSAYGSALSSDEGVGVGTESQSDAEPQQYEYDDGNSELFAHVTLRRKHHEDLRTRDSVMLDSTTVTSYFHMRQSEAAAAFGISLTAFKAACRKLGIQRWPYMRQKAAASAQTAKTDPDQEAGGARGRRRDRRVTTGPGAGAEQEQAGRARWDGSLEDLMEEALEHCTRKEEGQFIAEGK</sequence>
<dbReference type="InterPro" id="IPR003035">
    <property type="entry name" value="RWP-RK_dom"/>
</dbReference>
<dbReference type="RefSeq" id="XP_005832807.1">
    <property type="nucleotide sequence ID" value="XM_005832750.1"/>
</dbReference>
<evidence type="ECO:0000313" key="9">
    <source>
        <dbReference type="EMBL" id="EKX45827.1"/>
    </source>
</evidence>
<gene>
    <name evidence="9" type="ORF">GUITHDRAFT_108276</name>
</gene>
<dbReference type="GO" id="GO:0003700">
    <property type="term" value="F:DNA-binding transcription factor activity"/>
    <property type="evidence" value="ECO:0007669"/>
    <property type="project" value="InterPro"/>
</dbReference>
<dbReference type="PaxDb" id="55529-EKX45827"/>
<evidence type="ECO:0000256" key="3">
    <source>
        <dbReference type="ARBA" id="ARBA00023054"/>
    </source>
</evidence>
<accession>L1JC15</accession>
<proteinExistence type="predicted"/>
<dbReference type="EnsemblProtists" id="EKX45827">
    <property type="protein sequence ID" value="EKX45827"/>
    <property type="gene ID" value="GUITHDRAFT_108276"/>
</dbReference>
<evidence type="ECO:0000256" key="7">
    <source>
        <dbReference type="SAM" id="MobiDB-lite"/>
    </source>
</evidence>
<dbReference type="PANTHER" id="PTHR46373">
    <property type="entry name" value="PROTEIN RKD4"/>
    <property type="match status" value="1"/>
</dbReference>
<dbReference type="HOGENOM" id="CLU_687840_0_0_1"/>
<keyword evidence="3" id="KW-0175">Coiled coil</keyword>
<feature type="compositionally biased region" description="Basic and acidic residues" evidence="7">
    <location>
        <begin position="182"/>
        <end position="195"/>
    </location>
</feature>
<evidence type="ECO:0000313" key="11">
    <source>
        <dbReference type="Proteomes" id="UP000011087"/>
    </source>
</evidence>
<feature type="region of interest" description="Disordered" evidence="7">
    <location>
        <begin position="53"/>
        <end position="73"/>
    </location>
</feature>
<reference evidence="9 11" key="1">
    <citation type="journal article" date="2012" name="Nature">
        <title>Algal genomes reveal evolutionary mosaicism and the fate of nucleomorphs.</title>
        <authorList>
            <consortium name="DOE Joint Genome Institute"/>
            <person name="Curtis B.A."/>
            <person name="Tanifuji G."/>
            <person name="Burki F."/>
            <person name="Gruber A."/>
            <person name="Irimia M."/>
            <person name="Maruyama S."/>
            <person name="Arias M.C."/>
            <person name="Ball S.G."/>
            <person name="Gile G.H."/>
            <person name="Hirakawa Y."/>
            <person name="Hopkins J.F."/>
            <person name="Kuo A."/>
            <person name="Rensing S.A."/>
            <person name="Schmutz J."/>
            <person name="Symeonidi A."/>
            <person name="Elias M."/>
            <person name="Eveleigh R.J."/>
            <person name="Herman E.K."/>
            <person name="Klute M.J."/>
            <person name="Nakayama T."/>
            <person name="Obornik M."/>
            <person name="Reyes-Prieto A."/>
            <person name="Armbrust E.V."/>
            <person name="Aves S.J."/>
            <person name="Beiko R.G."/>
            <person name="Coutinho P."/>
            <person name="Dacks J.B."/>
            <person name="Durnford D.G."/>
            <person name="Fast N.M."/>
            <person name="Green B.R."/>
            <person name="Grisdale C.J."/>
            <person name="Hempel F."/>
            <person name="Henrissat B."/>
            <person name="Hoppner M.P."/>
            <person name="Ishida K."/>
            <person name="Kim E."/>
            <person name="Koreny L."/>
            <person name="Kroth P.G."/>
            <person name="Liu Y."/>
            <person name="Malik S.B."/>
            <person name="Maier U.G."/>
            <person name="McRose D."/>
            <person name="Mock T."/>
            <person name="Neilson J.A."/>
            <person name="Onodera N.T."/>
            <person name="Poole A.M."/>
            <person name="Pritham E.J."/>
            <person name="Richards T.A."/>
            <person name="Rocap G."/>
            <person name="Roy S.W."/>
            <person name="Sarai C."/>
            <person name="Schaack S."/>
            <person name="Shirato S."/>
            <person name="Slamovits C.H."/>
            <person name="Spencer D.F."/>
            <person name="Suzuki S."/>
            <person name="Worden A.Z."/>
            <person name="Zauner S."/>
            <person name="Barry K."/>
            <person name="Bell C."/>
            <person name="Bharti A.K."/>
            <person name="Crow J.A."/>
            <person name="Grimwood J."/>
            <person name="Kramer R."/>
            <person name="Lindquist E."/>
            <person name="Lucas S."/>
            <person name="Salamov A."/>
            <person name="McFadden G.I."/>
            <person name="Lane C.E."/>
            <person name="Keeling P.J."/>
            <person name="Gray M.W."/>
            <person name="Grigoriev I.V."/>
            <person name="Archibald J.M."/>
        </authorList>
    </citation>
    <scope>NUCLEOTIDE SEQUENCE</scope>
    <source>
        <strain evidence="9 11">CCMP2712</strain>
    </source>
</reference>
<name>L1JC15_GUITC</name>
<feature type="region of interest" description="Disordered" evidence="7">
    <location>
        <begin position="1"/>
        <end position="28"/>
    </location>
</feature>
<feature type="domain" description="RWP-RK" evidence="8">
    <location>
        <begin position="266"/>
        <end position="350"/>
    </location>
</feature>
<keyword evidence="6" id="KW-0539">Nucleus</keyword>
<evidence type="ECO:0000256" key="1">
    <source>
        <dbReference type="ARBA" id="ARBA00004049"/>
    </source>
</evidence>
<feature type="compositionally biased region" description="Low complexity" evidence="7">
    <location>
        <begin position="217"/>
        <end position="229"/>
    </location>
</feature>